<evidence type="ECO:0000256" key="5">
    <source>
        <dbReference type="ARBA" id="ARBA00022960"/>
    </source>
</evidence>
<dbReference type="SUPFAM" id="SSF53756">
    <property type="entry name" value="UDP-Glycosyltransferase/glycogen phosphorylase"/>
    <property type="match status" value="1"/>
</dbReference>
<feature type="binding site" evidence="10">
    <location>
        <position position="144"/>
    </location>
    <ligand>
        <name>UDP-N-acetyl-alpha-D-glucosamine</name>
        <dbReference type="ChEBI" id="CHEBI:57705"/>
    </ligand>
</feature>
<sequence>MSSQGSASPTPHGAPEEAPGVSVVLAGGGTAGHVSPMIAIARAVERLMPQAQVSMIGTEVGLETRLVPEAGYALDTVEKVPMPRRPSRDLLSVPARLRRAVAAAAEILRRREADVVVGVGGYVCTPVYLAARRLGVPVVVHEANARPGLANRLGARFAAHVGTAFEGTPLKRAAWVGMPMSREISQLDREAERASARERLGLDPERTTLVVTGGSSGALSLNSAVASAVDDLLAGGAQVLHLTGRDKVVTAADAGSSDGAGDGAGDAEAPLSRPGYHQREYLDGMELAYAAADLIIARSGAATVCEVAAVTLPAVFVPLPVGNGEQELNARELVDAGGALLVKDEHFTRAWIRRNVVPLLEDPQMLLTMRDHAAERGIADADERVAAAALTAAGVPGDRLPADEGR</sequence>
<feature type="binding site" evidence="10">
    <location>
        <begin position="30"/>
        <end position="32"/>
    </location>
    <ligand>
        <name>UDP-N-acetyl-alpha-D-glucosamine</name>
        <dbReference type="ChEBI" id="CHEBI:57705"/>
    </ligand>
</feature>
<evidence type="ECO:0000256" key="8">
    <source>
        <dbReference type="ARBA" id="ARBA00023306"/>
    </source>
</evidence>
<protein>
    <recommendedName>
        <fullName evidence="10">UDP-N-acetylglucosamine--N-acetylmuramyl-(pentapeptide) pyrophosphoryl-undecaprenol N-acetylglucosamine transferase</fullName>
        <ecNumber evidence="10">2.4.1.227</ecNumber>
    </recommendedName>
    <alternativeName>
        <fullName evidence="10">Undecaprenyl-PP-MurNAc-pentapeptide-UDPGlcNAc GlcNAc transferase</fullName>
    </alternativeName>
</protein>
<dbReference type="Pfam" id="PF03033">
    <property type="entry name" value="Glyco_transf_28"/>
    <property type="match status" value="1"/>
</dbReference>
<evidence type="ECO:0000313" key="15">
    <source>
        <dbReference type="Proteomes" id="UP001501736"/>
    </source>
</evidence>
<keyword evidence="15" id="KW-1185">Reference proteome</keyword>
<keyword evidence="8 10" id="KW-0131">Cell cycle</keyword>
<keyword evidence="5 10" id="KW-0133">Cell shape</keyword>
<evidence type="ECO:0000256" key="2">
    <source>
        <dbReference type="ARBA" id="ARBA00022618"/>
    </source>
</evidence>
<dbReference type="GO" id="GO:0016740">
    <property type="term" value="F:transferase activity"/>
    <property type="evidence" value="ECO:0007669"/>
    <property type="project" value="UniProtKB-KW"/>
</dbReference>
<keyword evidence="9 10" id="KW-0961">Cell wall biogenesis/degradation</keyword>
<keyword evidence="7 10" id="KW-0472">Membrane</keyword>
<comment type="subcellular location">
    <subcellularLocation>
        <location evidence="10">Cell membrane</location>
        <topology evidence="10">Peripheral membrane protein</topology>
        <orientation evidence="10">Cytoplasmic side</orientation>
    </subcellularLocation>
</comment>
<dbReference type="PANTHER" id="PTHR21015">
    <property type="entry name" value="UDP-N-ACETYLGLUCOSAMINE--N-ACETYLMURAMYL-(PENTAPEPTIDE) PYROPHOSPHORYL-UNDECAPRENOL N-ACETYLGLUCOSAMINE TRANSFERASE 1"/>
    <property type="match status" value="1"/>
</dbReference>
<evidence type="ECO:0000256" key="11">
    <source>
        <dbReference type="SAM" id="MobiDB-lite"/>
    </source>
</evidence>
<evidence type="ECO:0000256" key="3">
    <source>
        <dbReference type="ARBA" id="ARBA00022676"/>
    </source>
</evidence>
<dbReference type="InterPro" id="IPR007235">
    <property type="entry name" value="Glyco_trans_28_C"/>
</dbReference>
<dbReference type="Pfam" id="PF04101">
    <property type="entry name" value="Glyco_tran_28_C"/>
    <property type="match status" value="1"/>
</dbReference>
<comment type="caution">
    <text evidence="10">Lacks conserved residue(s) required for the propagation of feature annotation.</text>
</comment>
<feature type="binding site" evidence="10">
    <location>
        <position position="215"/>
    </location>
    <ligand>
        <name>UDP-N-acetyl-alpha-D-glucosamine</name>
        <dbReference type="ChEBI" id="CHEBI:57705"/>
    </ligand>
</feature>
<dbReference type="EMBL" id="BAAAYG010000007">
    <property type="protein sequence ID" value="GAA3285579.1"/>
    <property type="molecule type" value="Genomic_DNA"/>
</dbReference>
<dbReference type="Gene3D" id="3.40.50.2000">
    <property type="entry name" value="Glycogen Phosphorylase B"/>
    <property type="match status" value="2"/>
</dbReference>
<comment type="similarity">
    <text evidence="10">Belongs to the glycosyltransferase 28 family. MurG subfamily.</text>
</comment>
<dbReference type="Proteomes" id="UP001501736">
    <property type="component" value="Unassembled WGS sequence"/>
</dbReference>
<organism evidence="14 15">
    <name type="scientific">Nesterenkonia halobia</name>
    <dbReference type="NCBI Taxonomy" id="37922"/>
    <lineage>
        <taxon>Bacteria</taxon>
        <taxon>Bacillati</taxon>
        <taxon>Actinomycetota</taxon>
        <taxon>Actinomycetes</taxon>
        <taxon>Micrococcales</taxon>
        <taxon>Micrococcaceae</taxon>
        <taxon>Nesterenkonia</taxon>
    </lineage>
</organism>
<dbReference type="PANTHER" id="PTHR21015:SF22">
    <property type="entry name" value="GLYCOSYLTRANSFERASE"/>
    <property type="match status" value="1"/>
</dbReference>
<reference evidence="15" key="1">
    <citation type="journal article" date="2019" name="Int. J. Syst. Evol. Microbiol.">
        <title>The Global Catalogue of Microorganisms (GCM) 10K type strain sequencing project: providing services to taxonomists for standard genome sequencing and annotation.</title>
        <authorList>
            <consortium name="The Broad Institute Genomics Platform"/>
            <consortium name="The Broad Institute Genome Sequencing Center for Infectious Disease"/>
            <person name="Wu L."/>
            <person name="Ma J."/>
        </authorList>
    </citation>
    <scope>NUCLEOTIDE SEQUENCE [LARGE SCALE GENOMIC DNA]</scope>
    <source>
        <strain evidence="15">JCM 11483</strain>
    </source>
</reference>
<evidence type="ECO:0000256" key="10">
    <source>
        <dbReference type="HAMAP-Rule" id="MF_00033"/>
    </source>
</evidence>
<comment type="catalytic activity">
    <reaction evidence="10">
        <text>di-trans,octa-cis-undecaprenyl diphospho-N-acetyl-alpha-D-muramoyl-L-alanyl-D-glutamyl-meso-2,6-diaminopimeloyl-D-alanyl-D-alanine + UDP-N-acetyl-alpha-D-glucosamine = di-trans,octa-cis-undecaprenyl diphospho-[N-acetyl-alpha-D-glucosaminyl-(1-&gt;4)]-N-acetyl-alpha-D-muramoyl-L-alanyl-D-glutamyl-meso-2,6-diaminopimeloyl-D-alanyl-D-alanine + UDP + H(+)</text>
        <dbReference type="Rhea" id="RHEA:31227"/>
        <dbReference type="ChEBI" id="CHEBI:15378"/>
        <dbReference type="ChEBI" id="CHEBI:57705"/>
        <dbReference type="ChEBI" id="CHEBI:58223"/>
        <dbReference type="ChEBI" id="CHEBI:61387"/>
        <dbReference type="ChEBI" id="CHEBI:61388"/>
        <dbReference type="EC" id="2.4.1.227"/>
    </reaction>
</comment>
<feature type="region of interest" description="Disordered" evidence="11">
    <location>
        <begin position="1"/>
        <end position="24"/>
    </location>
</feature>
<dbReference type="CDD" id="cd03785">
    <property type="entry name" value="GT28_MurG"/>
    <property type="match status" value="1"/>
</dbReference>
<comment type="pathway">
    <text evidence="10">Cell wall biogenesis; peptidoglycan biosynthesis.</text>
</comment>
<proteinExistence type="inferred from homology"/>
<evidence type="ECO:0000256" key="4">
    <source>
        <dbReference type="ARBA" id="ARBA00022679"/>
    </source>
</evidence>
<dbReference type="InterPro" id="IPR006009">
    <property type="entry name" value="GlcNAc_MurG"/>
</dbReference>
<accession>A0ABP6RF63</accession>
<dbReference type="RefSeq" id="WP_344720522.1">
    <property type="nucleotide sequence ID" value="NZ_BAAAYG010000007.1"/>
</dbReference>
<dbReference type="NCBIfam" id="TIGR01133">
    <property type="entry name" value="murG"/>
    <property type="match status" value="1"/>
</dbReference>
<name>A0ABP6RF63_9MICC</name>
<feature type="domain" description="Glycosyltransferase family 28 N-terminal" evidence="12">
    <location>
        <begin position="23"/>
        <end position="162"/>
    </location>
</feature>
<evidence type="ECO:0000259" key="12">
    <source>
        <dbReference type="Pfam" id="PF03033"/>
    </source>
</evidence>
<comment type="function">
    <text evidence="10">Cell wall formation. Catalyzes the transfer of a GlcNAc subunit on undecaprenyl-pyrophosphoryl-MurNAc-pentapeptide (lipid intermediate I) to form undecaprenyl-pyrophosphoryl-MurNAc-(pentapeptide)GlcNAc (lipid intermediate II).</text>
</comment>
<keyword evidence="6 10" id="KW-0573">Peptidoglycan synthesis</keyword>
<dbReference type="InterPro" id="IPR004276">
    <property type="entry name" value="GlycoTrans_28_N"/>
</dbReference>
<dbReference type="HAMAP" id="MF_00033">
    <property type="entry name" value="MurG"/>
    <property type="match status" value="1"/>
</dbReference>
<keyword evidence="3 10" id="KW-0328">Glycosyltransferase</keyword>
<keyword evidence="4 10" id="KW-0808">Transferase</keyword>
<dbReference type="EC" id="2.4.1.227" evidence="10"/>
<keyword evidence="2 10" id="KW-0132">Cell division</keyword>
<evidence type="ECO:0000313" key="14">
    <source>
        <dbReference type="EMBL" id="GAA3285579.1"/>
    </source>
</evidence>
<evidence type="ECO:0000256" key="7">
    <source>
        <dbReference type="ARBA" id="ARBA00023136"/>
    </source>
</evidence>
<evidence type="ECO:0000256" key="9">
    <source>
        <dbReference type="ARBA" id="ARBA00023316"/>
    </source>
</evidence>
<evidence type="ECO:0000256" key="6">
    <source>
        <dbReference type="ARBA" id="ARBA00022984"/>
    </source>
</evidence>
<feature type="region of interest" description="Disordered" evidence="11">
    <location>
        <begin position="252"/>
        <end position="274"/>
    </location>
</feature>
<feature type="domain" description="Glycosyl transferase family 28 C-terminal" evidence="13">
    <location>
        <begin position="208"/>
        <end position="384"/>
    </location>
</feature>
<keyword evidence="1 10" id="KW-1003">Cell membrane</keyword>
<feature type="binding site" evidence="10">
    <location>
        <position position="326"/>
    </location>
    <ligand>
        <name>UDP-N-acetyl-alpha-D-glucosamine</name>
        <dbReference type="ChEBI" id="CHEBI:57705"/>
    </ligand>
</feature>
<evidence type="ECO:0000256" key="1">
    <source>
        <dbReference type="ARBA" id="ARBA00022475"/>
    </source>
</evidence>
<gene>
    <name evidence="10" type="primary">murG</name>
    <name evidence="14" type="ORF">GCM10020260_18340</name>
</gene>
<evidence type="ECO:0000259" key="13">
    <source>
        <dbReference type="Pfam" id="PF04101"/>
    </source>
</evidence>
<comment type="caution">
    <text evidence="14">The sequence shown here is derived from an EMBL/GenBank/DDBJ whole genome shotgun (WGS) entry which is preliminary data.</text>
</comment>